<dbReference type="InterPro" id="IPR011009">
    <property type="entry name" value="Kinase-like_dom_sf"/>
</dbReference>
<dbReference type="CDD" id="cd00192">
    <property type="entry name" value="PTKc"/>
    <property type="match status" value="1"/>
</dbReference>
<keyword evidence="4" id="KW-0808">Transferase</keyword>
<dbReference type="PIR" id="T28115">
    <property type="entry name" value="T28115"/>
</dbReference>
<dbReference type="KEGG" id="cel:CELE_ZK938.5"/>
<dbReference type="PROSITE" id="PS50011">
    <property type="entry name" value="PROTEIN_KINASE_DOM"/>
    <property type="match status" value="1"/>
</dbReference>
<dbReference type="GO" id="GO:0005886">
    <property type="term" value="C:plasma membrane"/>
    <property type="evidence" value="ECO:0000318"/>
    <property type="project" value="GO_Central"/>
</dbReference>
<dbReference type="Proteomes" id="UP000001940">
    <property type="component" value="Chromosome II"/>
</dbReference>
<gene>
    <name evidence="18 20" type="primary">old-2</name>
    <name evidence="18" type="ORF">CELE_ZK938.5</name>
    <name evidence="20" type="ORF">ZK938.5</name>
</gene>
<evidence type="ECO:0000313" key="18">
    <source>
        <dbReference type="EMBL" id="CAA90147.1"/>
    </source>
</evidence>
<feature type="signal peptide" evidence="16">
    <location>
        <begin position="1"/>
        <end position="21"/>
    </location>
</feature>
<evidence type="ECO:0000256" key="11">
    <source>
        <dbReference type="ARBA" id="ARBA00023136"/>
    </source>
</evidence>
<dbReference type="PROSITE" id="PS00107">
    <property type="entry name" value="PROTEIN_KINASE_ATP"/>
    <property type="match status" value="1"/>
</dbReference>
<evidence type="ECO:0000256" key="16">
    <source>
        <dbReference type="SAM" id="SignalP"/>
    </source>
</evidence>
<dbReference type="STRING" id="6239.ZK938.5.1"/>
<comment type="subcellular location">
    <subcellularLocation>
        <location evidence="1">Cell membrane</location>
        <topology evidence="1">Single-pass membrane protein</topology>
    </subcellularLocation>
</comment>
<keyword evidence="11 15" id="KW-0472">Membrane</keyword>
<evidence type="ECO:0000256" key="3">
    <source>
        <dbReference type="ARBA" id="ARBA00022475"/>
    </source>
</evidence>
<dbReference type="InterPro" id="IPR050122">
    <property type="entry name" value="RTK"/>
</dbReference>
<dbReference type="GO" id="GO:0004714">
    <property type="term" value="F:transmembrane receptor protein tyrosine kinase activity"/>
    <property type="evidence" value="ECO:0000318"/>
    <property type="project" value="GO_Central"/>
</dbReference>
<dbReference type="AlphaFoldDB" id="Q23677"/>
<organism evidence="18 19">
    <name type="scientific">Caenorhabditis elegans</name>
    <dbReference type="NCBI Taxonomy" id="6239"/>
    <lineage>
        <taxon>Eukaryota</taxon>
        <taxon>Metazoa</taxon>
        <taxon>Ecdysozoa</taxon>
        <taxon>Nematoda</taxon>
        <taxon>Chromadorea</taxon>
        <taxon>Rhabditida</taxon>
        <taxon>Rhabditina</taxon>
        <taxon>Rhabditomorpha</taxon>
        <taxon>Rhabditoidea</taxon>
        <taxon>Rhabditidae</taxon>
        <taxon>Peloderinae</taxon>
        <taxon>Caenorhabditis</taxon>
    </lineage>
</organism>
<keyword evidence="19" id="KW-1185">Reference proteome</keyword>
<keyword evidence="6 16" id="KW-0732">Signal</keyword>
<feature type="binding site" evidence="14">
    <location>
        <position position="209"/>
    </location>
    <ligand>
        <name>ATP</name>
        <dbReference type="ChEBI" id="CHEBI:30616"/>
    </ligand>
</feature>
<dbReference type="InterPro" id="IPR000719">
    <property type="entry name" value="Prot_kinase_dom"/>
</dbReference>
<evidence type="ECO:0000256" key="10">
    <source>
        <dbReference type="ARBA" id="ARBA00022989"/>
    </source>
</evidence>
<dbReference type="Gene3D" id="3.30.200.20">
    <property type="entry name" value="Phosphorylase Kinase, domain 1"/>
    <property type="match status" value="1"/>
</dbReference>
<dbReference type="HOGENOM" id="CLU_000288_7_40_1"/>
<dbReference type="PaxDb" id="6239-ZK938.5"/>
<dbReference type="PRINTS" id="PR00109">
    <property type="entry name" value="TYRKINASE"/>
</dbReference>
<keyword evidence="10 15" id="KW-1133">Transmembrane helix</keyword>
<accession>Q23677</accession>
<dbReference type="InterPro" id="IPR001245">
    <property type="entry name" value="Ser-Thr/Tyr_kinase_cat_dom"/>
</dbReference>
<dbReference type="Pfam" id="PF07714">
    <property type="entry name" value="PK_Tyr_Ser-Thr"/>
    <property type="match status" value="1"/>
</dbReference>
<proteinExistence type="predicted"/>
<keyword evidence="5 15" id="KW-0812">Transmembrane</keyword>
<dbReference type="GO" id="GO:0008340">
    <property type="term" value="P:determination of adult lifespan"/>
    <property type="evidence" value="ECO:0000315"/>
    <property type="project" value="WormBase"/>
</dbReference>
<dbReference type="PANTHER" id="PTHR24416:SF503">
    <property type="entry name" value="PROTEIN KINASE DOMAIN-CONTAINING PROTEIN-RELATED"/>
    <property type="match status" value="1"/>
</dbReference>
<dbReference type="SMART" id="SM00219">
    <property type="entry name" value="TyrKc"/>
    <property type="match status" value="1"/>
</dbReference>
<dbReference type="WormBase" id="ZK938.5">
    <property type="protein sequence ID" value="CE03838"/>
    <property type="gene ID" value="WBGene00003863"/>
    <property type="gene designation" value="old-2"/>
</dbReference>
<dbReference type="FunCoup" id="Q23677">
    <property type="interactions" value="12"/>
</dbReference>
<evidence type="ECO:0000256" key="9">
    <source>
        <dbReference type="ARBA" id="ARBA00022840"/>
    </source>
</evidence>
<dbReference type="OrthoDB" id="5912975at2759"/>
<dbReference type="PANTHER" id="PTHR24416">
    <property type="entry name" value="TYROSINE-PROTEIN KINASE RECEPTOR"/>
    <property type="match status" value="1"/>
</dbReference>
<dbReference type="AGR" id="WB:WBGene00003863"/>
<dbReference type="PhylomeDB" id="Q23677"/>
<evidence type="ECO:0000313" key="20">
    <source>
        <dbReference type="WormBase" id="ZK938.5"/>
    </source>
</evidence>
<keyword evidence="9 14" id="KW-0067">ATP-binding</keyword>
<dbReference type="GO" id="GO:0005524">
    <property type="term" value="F:ATP binding"/>
    <property type="evidence" value="ECO:0007669"/>
    <property type="project" value="UniProtKB-UniRule"/>
</dbReference>
<dbReference type="InParanoid" id="Q23677"/>
<dbReference type="SUPFAM" id="SSF56112">
    <property type="entry name" value="Protein kinase-like (PK-like)"/>
    <property type="match status" value="1"/>
</dbReference>
<dbReference type="GO" id="GO:0045138">
    <property type="term" value="P:nematode male tail tip morphogenesis"/>
    <property type="evidence" value="ECO:0007669"/>
    <property type="project" value="UniProtKB-ARBA"/>
</dbReference>
<evidence type="ECO:0000256" key="14">
    <source>
        <dbReference type="PROSITE-ProRule" id="PRU10141"/>
    </source>
</evidence>
<evidence type="ECO:0000259" key="17">
    <source>
        <dbReference type="PROSITE" id="PS50011"/>
    </source>
</evidence>
<evidence type="ECO:0000256" key="13">
    <source>
        <dbReference type="ARBA" id="ARBA00051243"/>
    </source>
</evidence>
<dbReference type="SMR" id="Q23677"/>
<evidence type="ECO:0000256" key="7">
    <source>
        <dbReference type="ARBA" id="ARBA00022741"/>
    </source>
</evidence>
<dbReference type="FunFam" id="3.30.200.20:FF:000586">
    <property type="entry name" value="Receptor protein-tyrosine kinase"/>
    <property type="match status" value="1"/>
</dbReference>
<keyword evidence="8 18" id="KW-0418">Kinase</keyword>
<keyword evidence="7 14" id="KW-0547">Nucleotide-binding</keyword>
<comment type="catalytic activity">
    <reaction evidence="13">
        <text>L-tyrosyl-[protein] + ATP = O-phospho-L-tyrosyl-[protein] + ADP + H(+)</text>
        <dbReference type="Rhea" id="RHEA:10596"/>
        <dbReference type="Rhea" id="RHEA-COMP:10136"/>
        <dbReference type="Rhea" id="RHEA-COMP:20101"/>
        <dbReference type="ChEBI" id="CHEBI:15378"/>
        <dbReference type="ChEBI" id="CHEBI:30616"/>
        <dbReference type="ChEBI" id="CHEBI:46858"/>
        <dbReference type="ChEBI" id="CHEBI:61978"/>
        <dbReference type="ChEBI" id="CHEBI:456216"/>
        <dbReference type="EC" id="2.7.10.1"/>
    </reaction>
</comment>
<dbReference type="InterPro" id="IPR020635">
    <property type="entry name" value="Tyr_kinase_cat_dom"/>
</dbReference>
<dbReference type="Gene3D" id="1.10.510.10">
    <property type="entry name" value="Transferase(Phosphotransferase) domain 1"/>
    <property type="match status" value="1"/>
</dbReference>
<evidence type="ECO:0000256" key="8">
    <source>
        <dbReference type="ARBA" id="ARBA00022777"/>
    </source>
</evidence>
<evidence type="ECO:0000313" key="19">
    <source>
        <dbReference type="Proteomes" id="UP000001940"/>
    </source>
</evidence>
<feature type="transmembrane region" description="Helical" evidence="15">
    <location>
        <begin position="54"/>
        <end position="74"/>
    </location>
</feature>
<feature type="chain" id="PRO_5004201620" description="receptor protein-tyrosine kinase" evidence="16">
    <location>
        <begin position="22"/>
        <end position="498"/>
    </location>
</feature>
<keyword evidence="3" id="KW-1003">Cell membrane</keyword>
<evidence type="ECO:0000256" key="6">
    <source>
        <dbReference type="ARBA" id="ARBA00022729"/>
    </source>
</evidence>
<evidence type="ECO:0000256" key="1">
    <source>
        <dbReference type="ARBA" id="ARBA00004162"/>
    </source>
</evidence>
<feature type="domain" description="Protein kinase" evidence="17">
    <location>
        <begin position="171"/>
        <end position="469"/>
    </location>
</feature>
<dbReference type="eggNOG" id="KOG0200">
    <property type="taxonomic scope" value="Eukaryota"/>
</dbReference>
<sequence>MTGSVIFFALFSSYCFASCYARNLTLGRNFEDSFKRVPRASEKNELGDSNVQQIIFISLYSVFVALAIGICCLIKAYKSKKRQLPANRSKGNEYLLEPTTADQKKRYSNNIVPPEPTPYPITSGEDDFGKTPSRLSNEECPPELKLAPINDRIKYLHYYAEVEINEEDLDISKGRPLGSGEFGIIRKGFLRSKNSKNKETESRLEVAVKSPLNEYNHIQQELIYDELKVMCAVGKHPNILALVGGITIGEKRMIISELVENGDLLSFLRKNRRNFTIDQLAFEPEKPSLGLVDLVSFAFQIAKGMEYLIHVPCVHRDLALRNVLIKGNMVIRIADFGLARRHKNKDYYKTQSVDTPLPIHWMAPESIDKLLFTQKSDVWSYGVCLYELFSLGKSPYKNVIKYDERDSYCKYVLAYLNEGKRLAQPAHADAEIYNVMKLCWDLDMNSRTTFLDCIEFFEKELKTTSNEYFLDLTRKLRSETNNQLRLSNWLSDEKHCDS</sequence>
<evidence type="ECO:0000256" key="2">
    <source>
        <dbReference type="ARBA" id="ARBA00011902"/>
    </source>
</evidence>
<evidence type="ECO:0000256" key="12">
    <source>
        <dbReference type="ARBA" id="ARBA00023137"/>
    </source>
</evidence>
<protein>
    <recommendedName>
        <fullName evidence="2">receptor protein-tyrosine kinase</fullName>
        <ecNumber evidence="2">2.7.10.1</ecNumber>
    </recommendedName>
</protein>
<dbReference type="GO" id="GO:0043235">
    <property type="term" value="C:receptor complex"/>
    <property type="evidence" value="ECO:0000318"/>
    <property type="project" value="GO_Central"/>
</dbReference>
<dbReference type="RefSeq" id="NP_496123.1">
    <property type="nucleotide sequence ID" value="NM_063722.1"/>
</dbReference>
<dbReference type="InterPro" id="IPR017441">
    <property type="entry name" value="Protein_kinase_ATP_BS"/>
</dbReference>
<dbReference type="GO" id="GO:0030297">
    <property type="term" value="F:transmembrane receptor protein tyrosine kinase activator activity"/>
    <property type="evidence" value="ECO:0000250"/>
    <property type="project" value="WormBase"/>
</dbReference>
<dbReference type="PROSITE" id="PS00109">
    <property type="entry name" value="PROTEIN_KINASE_TYR"/>
    <property type="match status" value="1"/>
</dbReference>
<dbReference type="OMA" id="PINDRIK"/>
<dbReference type="EMBL" id="BX284602">
    <property type="protein sequence ID" value="CAA90147.1"/>
    <property type="molecule type" value="Genomic_DNA"/>
</dbReference>
<dbReference type="GeneID" id="191738"/>
<dbReference type="InterPro" id="IPR008266">
    <property type="entry name" value="Tyr_kinase_AS"/>
</dbReference>
<name>Q23677_CAEEL</name>
<reference evidence="18 19" key="1">
    <citation type="journal article" date="1998" name="Science">
        <title>Genome sequence of the nematode C. elegans: a platform for investigating biology.</title>
        <authorList>
            <consortium name="The C. elegans sequencing consortium"/>
            <person name="Sulson J.E."/>
            <person name="Waterston R."/>
        </authorList>
    </citation>
    <scope>NUCLEOTIDE SEQUENCE [LARGE SCALE GENOMIC DNA]</scope>
    <source>
        <strain evidence="18 19">Bristol N2</strain>
    </source>
</reference>
<keyword evidence="12" id="KW-0829">Tyrosine-protein kinase</keyword>
<evidence type="ECO:0000256" key="5">
    <source>
        <dbReference type="ARBA" id="ARBA00022692"/>
    </source>
</evidence>
<evidence type="ECO:0000256" key="4">
    <source>
        <dbReference type="ARBA" id="ARBA00022679"/>
    </source>
</evidence>
<dbReference type="EC" id="2.7.10.1" evidence="2"/>
<dbReference type="FunFam" id="1.10.510.10:FF:001122">
    <property type="entry name" value="Receptor-like tyrosine-protein kinase kin-15"/>
    <property type="match status" value="1"/>
</dbReference>
<dbReference type="CTD" id="191738"/>
<evidence type="ECO:0000256" key="15">
    <source>
        <dbReference type="SAM" id="Phobius"/>
    </source>
</evidence>
<dbReference type="GO" id="GO:0007169">
    <property type="term" value="P:cell surface receptor protein tyrosine kinase signaling pathway"/>
    <property type="evidence" value="ECO:0000318"/>
    <property type="project" value="GO_Central"/>
</dbReference>